<organism evidence="1 2">
    <name type="scientific">Solanum tuberosum</name>
    <name type="common">Potato</name>
    <dbReference type="NCBI Taxonomy" id="4113"/>
    <lineage>
        <taxon>Eukaryota</taxon>
        <taxon>Viridiplantae</taxon>
        <taxon>Streptophyta</taxon>
        <taxon>Embryophyta</taxon>
        <taxon>Tracheophyta</taxon>
        <taxon>Spermatophyta</taxon>
        <taxon>Magnoliopsida</taxon>
        <taxon>eudicotyledons</taxon>
        <taxon>Gunneridae</taxon>
        <taxon>Pentapetalae</taxon>
        <taxon>asterids</taxon>
        <taxon>lamiids</taxon>
        <taxon>Solanales</taxon>
        <taxon>Solanaceae</taxon>
        <taxon>Solanoideae</taxon>
        <taxon>Solaneae</taxon>
        <taxon>Solanum</taxon>
    </lineage>
</organism>
<dbReference type="PaxDb" id="4113-PGSC0003DMT400089144"/>
<evidence type="ECO:0000313" key="2">
    <source>
        <dbReference type="Proteomes" id="UP000011115"/>
    </source>
</evidence>
<dbReference type="Proteomes" id="UP000011115">
    <property type="component" value="Unassembled WGS sequence"/>
</dbReference>
<dbReference type="EnsemblPlants" id="PGSC0003DMT400089144">
    <property type="protein sequence ID" value="PGSC0003DMT400089144"/>
    <property type="gene ID" value="PGSC0003DMG400038715"/>
</dbReference>
<accession>M1DHJ1</accession>
<keyword evidence="2" id="KW-1185">Reference proteome</keyword>
<dbReference type="Gramene" id="PGSC0003DMT400089144">
    <property type="protein sequence ID" value="PGSC0003DMT400089144"/>
    <property type="gene ID" value="PGSC0003DMG400038715"/>
</dbReference>
<reference evidence="2" key="1">
    <citation type="journal article" date="2011" name="Nature">
        <title>Genome sequence and analysis of the tuber crop potato.</title>
        <authorList>
            <consortium name="The Potato Genome Sequencing Consortium"/>
        </authorList>
    </citation>
    <scope>NUCLEOTIDE SEQUENCE [LARGE SCALE GENOMIC DNA]</scope>
    <source>
        <strain evidence="2">cv. DM1-3 516 R44</strain>
    </source>
</reference>
<dbReference type="InParanoid" id="M1DHJ1"/>
<name>M1DHJ1_SOLTU</name>
<sequence length="144" mass="16307">MAYWSCILGCGTHSGTITLTSSPGPEARISRPGFVYGLRNKARTLPSKKEKNKMKERRRASLIIAKSTRRVAQWLIRPPKVGVRSPEGKNQVGDEKEQSRIAELFHHAKIDRRKLQTLRMLSTKAKGRWKRTKGDSPSGLVIWT</sequence>
<dbReference type="HOGENOM" id="CLU_1799900_0_0_1"/>
<dbReference type="AlphaFoldDB" id="M1DHJ1"/>
<evidence type="ECO:0000313" key="1">
    <source>
        <dbReference type="EnsemblPlants" id="PGSC0003DMT400089144"/>
    </source>
</evidence>
<proteinExistence type="predicted"/>
<protein>
    <submittedName>
        <fullName evidence="1">Uncharacterized protein</fullName>
    </submittedName>
</protein>
<reference evidence="1" key="2">
    <citation type="submission" date="2015-06" db="UniProtKB">
        <authorList>
            <consortium name="EnsemblPlants"/>
        </authorList>
    </citation>
    <scope>IDENTIFICATION</scope>
    <source>
        <strain evidence="1">DM1-3 516 R44</strain>
    </source>
</reference>